<dbReference type="OrthoDB" id="9109650at2"/>
<dbReference type="PANTHER" id="PTHR23508">
    <property type="entry name" value="CARBOXYLIC ACID TRANSPORTER PROTEIN HOMOLOG"/>
    <property type="match status" value="1"/>
</dbReference>
<evidence type="ECO:0000256" key="5">
    <source>
        <dbReference type="SAM" id="MobiDB-lite"/>
    </source>
</evidence>
<dbReference type="AlphaFoldDB" id="A0A964UJE1"/>
<dbReference type="CDD" id="cd17316">
    <property type="entry name" value="MFS_SV2_like"/>
    <property type="match status" value="1"/>
</dbReference>
<dbReference type="Proteomes" id="UP000598297">
    <property type="component" value="Unassembled WGS sequence"/>
</dbReference>
<keyword evidence="9" id="KW-1185">Reference proteome</keyword>
<feature type="transmembrane region" description="Helical" evidence="6">
    <location>
        <begin position="131"/>
        <end position="152"/>
    </location>
</feature>
<feature type="transmembrane region" description="Helical" evidence="6">
    <location>
        <begin position="104"/>
        <end position="125"/>
    </location>
</feature>
<organism evidence="8 9">
    <name type="scientific">Streptomyces boluensis</name>
    <dbReference type="NCBI Taxonomy" id="1775135"/>
    <lineage>
        <taxon>Bacteria</taxon>
        <taxon>Bacillati</taxon>
        <taxon>Actinomycetota</taxon>
        <taxon>Actinomycetes</taxon>
        <taxon>Kitasatosporales</taxon>
        <taxon>Streptomycetaceae</taxon>
        <taxon>Streptomyces</taxon>
    </lineage>
</organism>
<keyword evidence="3 6" id="KW-1133">Transmembrane helix</keyword>
<feature type="transmembrane region" description="Helical" evidence="6">
    <location>
        <begin position="159"/>
        <end position="186"/>
    </location>
</feature>
<dbReference type="PROSITE" id="PS50850">
    <property type="entry name" value="MFS"/>
    <property type="match status" value="1"/>
</dbReference>
<feature type="transmembrane region" description="Helical" evidence="6">
    <location>
        <begin position="429"/>
        <end position="452"/>
    </location>
</feature>
<keyword evidence="4 6" id="KW-0472">Membrane</keyword>
<accession>A0A964UJE1</accession>
<dbReference type="RefSeq" id="WP_161693122.1">
    <property type="nucleotide sequence ID" value="NZ_JAAAHS010000007.1"/>
</dbReference>
<dbReference type="Pfam" id="PF00083">
    <property type="entry name" value="Sugar_tr"/>
    <property type="match status" value="1"/>
</dbReference>
<dbReference type="GO" id="GO:0046943">
    <property type="term" value="F:carboxylic acid transmembrane transporter activity"/>
    <property type="evidence" value="ECO:0007669"/>
    <property type="project" value="TreeGrafter"/>
</dbReference>
<evidence type="ECO:0000256" key="1">
    <source>
        <dbReference type="ARBA" id="ARBA00004651"/>
    </source>
</evidence>
<keyword evidence="2 6" id="KW-0812">Transmembrane</keyword>
<dbReference type="SUPFAM" id="SSF103473">
    <property type="entry name" value="MFS general substrate transporter"/>
    <property type="match status" value="1"/>
</dbReference>
<reference evidence="8" key="1">
    <citation type="submission" date="2020-01" db="EMBL/GenBank/DDBJ databases">
        <title>Whole-genome analyses of novel actinobacteria.</title>
        <authorList>
            <person name="Sahin N."/>
        </authorList>
    </citation>
    <scope>NUCLEOTIDE SEQUENCE</scope>
    <source>
        <strain evidence="8">YC537</strain>
    </source>
</reference>
<feature type="compositionally biased region" description="Low complexity" evidence="5">
    <location>
        <begin position="470"/>
        <end position="480"/>
    </location>
</feature>
<gene>
    <name evidence="8" type="ORF">GUY60_02155</name>
</gene>
<dbReference type="PANTHER" id="PTHR23508:SF10">
    <property type="entry name" value="CARBOXYLIC ACID TRANSPORTER PROTEIN HOMOLOG"/>
    <property type="match status" value="1"/>
</dbReference>
<dbReference type="InterPro" id="IPR005828">
    <property type="entry name" value="MFS_sugar_transport-like"/>
</dbReference>
<proteinExistence type="predicted"/>
<comment type="caution">
    <text evidence="8">The sequence shown here is derived from an EMBL/GenBank/DDBJ whole genome shotgun (WGS) entry which is preliminary data.</text>
</comment>
<feature type="transmembrane region" description="Helical" evidence="6">
    <location>
        <begin position="344"/>
        <end position="363"/>
    </location>
</feature>
<protein>
    <submittedName>
        <fullName evidence="8">MFS transporter</fullName>
    </submittedName>
</protein>
<evidence type="ECO:0000313" key="9">
    <source>
        <dbReference type="Proteomes" id="UP000598297"/>
    </source>
</evidence>
<feature type="transmembrane region" description="Helical" evidence="6">
    <location>
        <begin position="403"/>
        <end position="423"/>
    </location>
</feature>
<feature type="region of interest" description="Disordered" evidence="5">
    <location>
        <begin position="468"/>
        <end position="492"/>
    </location>
</feature>
<evidence type="ECO:0000256" key="4">
    <source>
        <dbReference type="ARBA" id="ARBA00023136"/>
    </source>
</evidence>
<feature type="transmembrane region" description="Helical" evidence="6">
    <location>
        <begin position="281"/>
        <end position="304"/>
    </location>
</feature>
<sequence>MEAPPVNSATDASPRHRQLEDTLDRIGVTGAHKQIGAMVLLGVFFDALEQNAVGLVGPVLQESWGTTAAELGFLNTITFTAAALGRLTTGIIGDKMGRRAMLTVNLLLFSLGALICAFAPVYAVVAIGRFIVGFGLGGEIAIAVTMMSEFFAARHRGTAVGIINVTAGGLGNMLAPGFGVLVFTFASGPDRWRWLFGLLALPALLVLFYRRFVPETPRYLLSRGKVDEANQVLNRLASGKLRGELKDPEQYINAVESGEEVVPERNRLRDVFAGALRRRTLSLGVAVCMSYGAQISILSLMPTILVAQGHSITKSLVFTLVMQSGSLLGALIASTAARYVPRKLVLTITAGLGCAAAFSFGFLATNVPLILILGAAVNCCIITMNTTIWIFAPEQFPTRVRAFGTSIILALGSLAGGLTPIFAGAAFDAYGMAGMFTLLGILFAGLAVSVQFPPETFGKSMEDAADDADLAPLAPAGPTDDPTDSPEKSKQS</sequence>
<evidence type="ECO:0000313" key="8">
    <source>
        <dbReference type="EMBL" id="NBE50249.1"/>
    </source>
</evidence>
<name>A0A964UJE1_9ACTN</name>
<feature type="domain" description="Major facilitator superfamily (MFS) profile" evidence="7">
    <location>
        <begin position="35"/>
        <end position="457"/>
    </location>
</feature>
<feature type="transmembrane region" description="Helical" evidence="6">
    <location>
        <begin position="192"/>
        <end position="209"/>
    </location>
</feature>
<comment type="subcellular location">
    <subcellularLocation>
        <location evidence="1">Cell membrane</location>
        <topology evidence="1">Multi-pass membrane protein</topology>
    </subcellularLocation>
</comment>
<dbReference type="InterPro" id="IPR020846">
    <property type="entry name" value="MFS_dom"/>
</dbReference>
<evidence type="ECO:0000256" key="6">
    <source>
        <dbReference type="SAM" id="Phobius"/>
    </source>
</evidence>
<evidence type="ECO:0000259" key="7">
    <source>
        <dbReference type="PROSITE" id="PS50850"/>
    </source>
</evidence>
<feature type="transmembrane region" description="Helical" evidence="6">
    <location>
        <begin position="369"/>
        <end position="391"/>
    </location>
</feature>
<dbReference type="InterPro" id="IPR036259">
    <property type="entry name" value="MFS_trans_sf"/>
</dbReference>
<dbReference type="GO" id="GO:0005886">
    <property type="term" value="C:plasma membrane"/>
    <property type="evidence" value="ECO:0007669"/>
    <property type="project" value="UniProtKB-SubCell"/>
</dbReference>
<evidence type="ECO:0000256" key="2">
    <source>
        <dbReference type="ARBA" id="ARBA00022692"/>
    </source>
</evidence>
<dbReference type="EMBL" id="JAAAHS010000007">
    <property type="protein sequence ID" value="NBE50249.1"/>
    <property type="molecule type" value="Genomic_DNA"/>
</dbReference>
<feature type="transmembrane region" description="Helical" evidence="6">
    <location>
        <begin position="316"/>
        <end position="337"/>
    </location>
</feature>
<evidence type="ECO:0000256" key="3">
    <source>
        <dbReference type="ARBA" id="ARBA00022989"/>
    </source>
</evidence>
<dbReference type="Gene3D" id="1.20.1250.20">
    <property type="entry name" value="MFS general substrate transporter like domains"/>
    <property type="match status" value="1"/>
</dbReference>